<dbReference type="InterPro" id="IPR000152">
    <property type="entry name" value="EGF-type_Asp/Asn_hydroxyl_site"/>
</dbReference>
<feature type="chain" id="PRO_5012754530" evidence="18">
    <location>
        <begin position="23"/>
        <end position="1519"/>
    </location>
</feature>
<feature type="disulfide bond" evidence="17">
    <location>
        <begin position="1065"/>
        <end position="1074"/>
    </location>
</feature>
<evidence type="ECO:0000256" key="15">
    <source>
        <dbReference type="ARBA" id="ARBA00023157"/>
    </source>
</evidence>
<dbReference type="SMART" id="SM00365">
    <property type="entry name" value="LRR_SD22"/>
    <property type="match status" value="5"/>
</dbReference>
<dbReference type="FunFam" id="2.10.25.10:FF:000851">
    <property type="entry name" value="Slit homolog 1 protein"/>
    <property type="match status" value="1"/>
</dbReference>
<feature type="disulfide bond" evidence="17">
    <location>
        <begin position="1194"/>
        <end position="1203"/>
    </location>
</feature>
<evidence type="ECO:0000256" key="10">
    <source>
        <dbReference type="ARBA" id="ARBA00022729"/>
    </source>
</evidence>
<evidence type="ECO:0000256" key="8">
    <source>
        <dbReference type="ARBA" id="ARBA00022614"/>
    </source>
</evidence>
<dbReference type="GO" id="GO:0016324">
    <property type="term" value="C:apical plasma membrane"/>
    <property type="evidence" value="ECO:0007669"/>
    <property type="project" value="UniProtKB-SubCell"/>
</dbReference>
<dbReference type="InterPro" id="IPR000483">
    <property type="entry name" value="Cys-rich_flank_reg_C"/>
</dbReference>
<dbReference type="GO" id="GO:0060255">
    <property type="term" value="P:regulation of macromolecule metabolic process"/>
    <property type="evidence" value="ECO:0007669"/>
    <property type="project" value="UniProtKB-ARBA"/>
</dbReference>
<dbReference type="InterPro" id="IPR000742">
    <property type="entry name" value="EGF"/>
</dbReference>
<keyword evidence="15 17" id="KW-1015">Disulfide bond</keyword>
<dbReference type="FunFam" id="2.10.25.10:FF:000142">
    <property type="entry name" value="Crumbs cell polarity complex component 2"/>
    <property type="match status" value="1"/>
</dbReference>
<dbReference type="GO" id="GO:0030182">
    <property type="term" value="P:neuron differentiation"/>
    <property type="evidence" value="ECO:0007669"/>
    <property type="project" value="UniProtKB-ARBA"/>
</dbReference>
<evidence type="ECO:0000256" key="9">
    <source>
        <dbReference type="ARBA" id="ARBA00022692"/>
    </source>
</evidence>
<dbReference type="InterPro" id="IPR001881">
    <property type="entry name" value="EGF-like_Ca-bd_dom"/>
</dbReference>
<evidence type="ECO:0000256" key="11">
    <source>
        <dbReference type="ARBA" id="ARBA00022737"/>
    </source>
</evidence>
<evidence type="ECO:0000256" key="1">
    <source>
        <dbReference type="ARBA" id="ARBA00004247"/>
    </source>
</evidence>
<feature type="domain" description="CTCK" evidence="19">
    <location>
        <begin position="1439"/>
        <end position="1519"/>
    </location>
</feature>
<keyword evidence="4" id="KW-1003">Cell membrane</keyword>
<feature type="domain" description="Laminin G" evidence="20">
    <location>
        <begin position="1207"/>
        <end position="1388"/>
    </location>
</feature>
<keyword evidence="14" id="KW-0472">Membrane</keyword>
<dbReference type="InterPro" id="IPR001791">
    <property type="entry name" value="Laminin_G"/>
</dbReference>
<dbReference type="SUPFAM" id="SSF52058">
    <property type="entry name" value="L domain-like"/>
    <property type="match status" value="3"/>
</dbReference>
<keyword evidence="7" id="KW-0597">Phosphoprotein</keyword>
<feature type="disulfide bond" evidence="17">
    <location>
        <begin position="1143"/>
        <end position="1152"/>
    </location>
</feature>
<dbReference type="Pfam" id="PF02210">
    <property type="entry name" value="Laminin_G_2"/>
    <property type="match status" value="1"/>
</dbReference>
<dbReference type="PROSITE" id="PS00010">
    <property type="entry name" value="ASX_HYDROXYL"/>
    <property type="match status" value="3"/>
</dbReference>
<dbReference type="PROSITE" id="PS50026">
    <property type="entry name" value="EGF_3"/>
    <property type="match status" value="7"/>
</dbReference>
<dbReference type="Proteomes" id="UP000192578">
    <property type="component" value="Unassembled WGS sequence"/>
</dbReference>
<evidence type="ECO:0000256" key="3">
    <source>
        <dbReference type="ARBA" id="ARBA00022473"/>
    </source>
</evidence>
<evidence type="ECO:0000313" key="23">
    <source>
        <dbReference type="Proteomes" id="UP000192578"/>
    </source>
</evidence>
<feature type="disulfide bond" evidence="17">
    <location>
        <begin position="1169"/>
        <end position="1179"/>
    </location>
</feature>
<keyword evidence="3" id="KW-0217">Developmental protein</keyword>
<dbReference type="InterPro" id="IPR003591">
    <property type="entry name" value="Leu-rich_rpt_typical-subtyp"/>
</dbReference>
<dbReference type="InterPro" id="IPR013320">
    <property type="entry name" value="ConA-like_dom_sf"/>
</dbReference>
<dbReference type="Pfam" id="PF01463">
    <property type="entry name" value="LRRCT"/>
    <property type="match status" value="3"/>
</dbReference>
<dbReference type="InterPro" id="IPR006207">
    <property type="entry name" value="Cys_knot_C"/>
</dbReference>
<dbReference type="SMART" id="SM00013">
    <property type="entry name" value="LRRNT"/>
    <property type="match status" value="4"/>
</dbReference>
<feature type="domain" description="EGF-like" evidence="21">
    <location>
        <begin position="1077"/>
        <end position="1115"/>
    </location>
</feature>
<accession>A0A1W0WFC8</accession>
<evidence type="ECO:0000256" key="4">
    <source>
        <dbReference type="ARBA" id="ARBA00022475"/>
    </source>
</evidence>
<feature type="domain" description="EGF-like" evidence="21">
    <location>
        <begin position="963"/>
        <end position="998"/>
    </location>
</feature>
<protein>
    <submittedName>
        <fullName evidence="22">Protein slit</fullName>
    </submittedName>
</protein>
<keyword evidence="13" id="KW-1133">Transmembrane helix</keyword>
<feature type="disulfide bond" evidence="17">
    <location>
        <begin position="1027"/>
        <end position="1036"/>
    </location>
</feature>
<dbReference type="PROSITE" id="PS01225">
    <property type="entry name" value="CTCK_2"/>
    <property type="match status" value="1"/>
</dbReference>
<comment type="caution">
    <text evidence="17">Lacks conserved residue(s) required for the propagation of feature annotation.</text>
</comment>
<dbReference type="GO" id="GO:0005509">
    <property type="term" value="F:calcium ion binding"/>
    <property type="evidence" value="ECO:0007669"/>
    <property type="project" value="InterPro"/>
</dbReference>
<gene>
    <name evidence="22" type="ORF">BV898_11909</name>
</gene>
<dbReference type="GO" id="GO:0048468">
    <property type="term" value="P:cell development"/>
    <property type="evidence" value="ECO:0007669"/>
    <property type="project" value="UniProtKB-ARBA"/>
</dbReference>
<dbReference type="GO" id="GO:0051241">
    <property type="term" value="P:negative regulation of multicellular organismal process"/>
    <property type="evidence" value="ECO:0007669"/>
    <property type="project" value="UniProtKB-ARBA"/>
</dbReference>
<evidence type="ECO:0000256" key="13">
    <source>
        <dbReference type="ARBA" id="ARBA00022989"/>
    </source>
</evidence>
<dbReference type="SMART" id="SM00041">
    <property type="entry name" value="CT"/>
    <property type="match status" value="1"/>
</dbReference>
<keyword evidence="8" id="KW-0433">Leucine-rich repeat</keyword>
<comment type="caution">
    <text evidence="22">The sequence shown here is derived from an EMBL/GenBank/DDBJ whole genome shotgun (WGS) entry which is preliminary data.</text>
</comment>
<dbReference type="SUPFAM" id="SSF49899">
    <property type="entry name" value="Concanavalin A-like lectins/glucanases"/>
    <property type="match status" value="1"/>
</dbReference>
<keyword evidence="10 18" id="KW-0732">Signal</keyword>
<dbReference type="GO" id="GO:0080090">
    <property type="term" value="P:regulation of primary metabolic process"/>
    <property type="evidence" value="ECO:0007669"/>
    <property type="project" value="UniProtKB-ARBA"/>
</dbReference>
<evidence type="ECO:0000259" key="20">
    <source>
        <dbReference type="PROSITE" id="PS50025"/>
    </source>
</evidence>
<keyword evidence="11" id="KW-0677">Repeat</keyword>
<dbReference type="PROSITE" id="PS50025">
    <property type="entry name" value="LAM_G_DOMAIN"/>
    <property type="match status" value="1"/>
</dbReference>
<keyword evidence="12" id="KW-0221">Differentiation</keyword>
<evidence type="ECO:0000313" key="22">
    <source>
        <dbReference type="EMBL" id="OQV13915.1"/>
    </source>
</evidence>
<dbReference type="FunFam" id="3.80.10.10:FF:000032">
    <property type="entry name" value="Slit homolog 2 (Drosophila)"/>
    <property type="match status" value="1"/>
</dbReference>
<dbReference type="CDD" id="cd00054">
    <property type="entry name" value="EGF_CA"/>
    <property type="match status" value="5"/>
</dbReference>
<dbReference type="Gene3D" id="3.80.10.10">
    <property type="entry name" value="Ribonuclease Inhibitor"/>
    <property type="match status" value="5"/>
</dbReference>
<dbReference type="Gene3D" id="2.60.120.200">
    <property type="match status" value="1"/>
</dbReference>
<feature type="domain" description="EGF-like" evidence="21">
    <location>
        <begin position="1395"/>
        <end position="1434"/>
    </location>
</feature>
<dbReference type="SMART" id="SM00181">
    <property type="entry name" value="EGF"/>
    <property type="match status" value="7"/>
</dbReference>
<dbReference type="FunFam" id="3.80.10.10:FF:000002">
    <property type="entry name" value="Slit guidance ligand 2"/>
    <property type="match status" value="1"/>
</dbReference>
<dbReference type="SUPFAM" id="SSF57196">
    <property type="entry name" value="EGF/Laminin"/>
    <property type="match status" value="7"/>
</dbReference>
<dbReference type="PANTHER" id="PTHR24369">
    <property type="entry name" value="ANTIGEN BSP, PUTATIVE-RELATED"/>
    <property type="match status" value="1"/>
</dbReference>
<organism evidence="22 23">
    <name type="scientific">Hypsibius exemplaris</name>
    <name type="common">Freshwater tardigrade</name>
    <dbReference type="NCBI Taxonomy" id="2072580"/>
    <lineage>
        <taxon>Eukaryota</taxon>
        <taxon>Metazoa</taxon>
        <taxon>Ecdysozoa</taxon>
        <taxon>Tardigrada</taxon>
        <taxon>Eutardigrada</taxon>
        <taxon>Parachela</taxon>
        <taxon>Hypsibioidea</taxon>
        <taxon>Hypsibiidae</taxon>
        <taxon>Hypsibius</taxon>
    </lineage>
</organism>
<comment type="subcellular location">
    <subcellularLocation>
        <location evidence="1">Apical cell membrane</location>
        <topology evidence="1">Single-pass type I membrane protein</topology>
    </subcellularLocation>
    <subcellularLocation>
        <location evidence="2">Secreted</location>
    </subcellularLocation>
</comment>
<dbReference type="GO" id="GO:0009967">
    <property type="term" value="P:positive regulation of signal transduction"/>
    <property type="evidence" value="ECO:0007669"/>
    <property type="project" value="UniProtKB-ARBA"/>
</dbReference>
<keyword evidence="6 17" id="KW-0245">EGF-like domain</keyword>
<dbReference type="Pfam" id="PF13855">
    <property type="entry name" value="LRR_8"/>
    <property type="match status" value="5"/>
</dbReference>
<dbReference type="FunFam" id="3.80.10.10:FF:000004">
    <property type="entry name" value="Slit guidance ligand 2"/>
    <property type="match status" value="1"/>
</dbReference>
<evidence type="ECO:0000256" key="18">
    <source>
        <dbReference type="SAM" id="SignalP"/>
    </source>
</evidence>
<dbReference type="PROSITE" id="PS00022">
    <property type="entry name" value="EGF_1"/>
    <property type="match status" value="7"/>
</dbReference>
<keyword evidence="9" id="KW-0812">Transmembrane</keyword>
<dbReference type="GO" id="GO:0003002">
    <property type="term" value="P:regionalization"/>
    <property type="evidence" value="ECO:0007669"/>
    <property type="project" value="UniProtKB-ARBA"/>
</dbReference>
<dbReference type="GO" id="GO:0008593">
    <property type="term" value="P:regulation of Notch signaling pathway"/>
    <property type="evidence" value="ECO:0007669"/>
    <property type="project" value="UniProtKB-ARBA"/>
</dbReference>
<reference evidence="23" key="1">
    <citation type="submission" date="2017-01" db="EMBL/GenBank/DDBJ databases">
        <title>Comparative genomics of anhydrobiosis in the tardigrade Hypsibius dujardini.</title>
        <authorList>
            <person name="Yoshida Y."/>
            <person name="Koutsovoulos G."/>
            <person name="Laetsch D."/>
            <person name="Stevens L."/>
            <person name="Kumar S."/>
            <person name="Horikawa D."/>
            <person name="Ishino K."/>
            <person name="Komine S."/>
            <person name="Tomita M."/>
            <person name="Blaxter M."/>
            <person name="Arakawa K."/>
        </authorList>
    </citation>
    <scope>NUCLEOTIDE SEQUENCE [LARGE SCALE GENOMIC DNA]</scope>
    <source>
        <strain evidence="23">Z151</strain>
    </source>
</reference>
<dbReference type="OrthoDB" id="283575at2759"/>
<feature type="domain" description="EGF-like" evidence="21">
    <location>
        <begin position="1039"/>
        <end position="1075"/>
    </location>
</feature>
<evidence type="ECO:0000256" key="17">
    <source>
        <dbReference type="PROSITE-ProRule" id="PRU00076"/>
    </source>
</evidence>
<sequence length="1519" mass="168882">MTMSWMSTLCLIISHLNLYANGQDLSSSSLVETGPAYSTLSSSFKQQPQLNYGLCPGECSCNEALTTVDCSKRRLRNIPTPLPAQVEKLDLQGNALTLVQTDAFRGLKNLKILQLQDNQIDTIERGSFQDLLLLERLRLNRNNLRSLPDLLLGSLGQLNRLDLSDNQLQFIGRKWFVGSLRLRNLQLDHNQIRCIDSEAVRNLKDLQILTMNYNNLTTLAKDMFADMRNLRILRISENRLTCDCNLQWLATWLRRNSRLALFTKCSSPRSLRNRNIAELESKELKCLGSSQPFAPQTGSLQTYFAAAQRSNGPLCKDVQPNCPDSCRCSQEGVVDCRDRGLTAIPSNIPEDATELRLEQNQITAIPSLAFTSYKYLKKIDVSNNRISDLAPDAFTGLDALTSLVLYGNALHDLIPGTFRGLRSLQLLLLNSNKLSCLHMDVFDDLHSLNLLSLYDNKLTSLANGTFAPLGRLQTLHLAKNPFVCDCNLKWLGQYLQANPNIETSGSRCEGGPVRLERQRLDQVKPDKFKCKGEEYSKTKPFATGKCMLNGPGQQQTNSQCPEECLCYGTIVNCSSRKLETFPSRLPKFATQLLLNDNRISKLERSTLFQDATNLLRIDLSSNVISMIAENAFEGAIALTDLNLGSNDLRHVNASMLSGHLDKLKTLSLYDNEISCISSGTFDMLPQLQSLNLLNNPLHCNCHMGWFPEWMHQKRKDSSLFQLIGKPRCASPVALKDTPVQDVIGKDVTCPVDDNVCSSSLFGPTALQCPNKCSCSGTVVRCSRQKLKAFPIGIPLGTTELYLDVNEIELIPPELNNLKELIRLDLSSNLVPFIPEFAFSNLTKLATLIMSYNKLQCIPRNSFRGLTALRLLSLHGNDISMIPEGTFDDLTAMSHIALGSNPFHCDCELRWLSELFKKSFIEPGIATCASPNELRDKLVLSASSDRFVCNANEQAPEKVLLKCDMCYTYPCKNGAACGKKDVLDYECRCILGYHGKNCEHEIDACYGSPCENAGTCKVTDHGRFSCLCPVGFEGDRCETNIDDCVGNLCQNNATCIDLIQAYSCSCPKGYSGTYCDRKIDFCSPSVNPCKNGASCVDRFTDYICACPPGFRGRNCTENIDDCEINLCQNSGVCIDGITNFTCKCPDGFAGKYCELAPMASMLMYPQASPCEASECKNGVCFQPPGSLMDDYSCKCYPGFAGKNCESQTGATFSDEDSFVELSKFPIKAEVNLTLTLATKEDTGVVFYYGQSVKDSHTSTAHLSIELFRGRLKVNFDVGNYPVSTIYSWEKLDDGQFHRLEFIVKGKNLSMKVDKNKSRYVTNTGARDFLPSDGRIFFGGLEAAVRTEAVKQWHFRNATSFKGCISDIRINGDSVNLAQATSSHLITSGCMSFIKNEDHVCMRDATRCLNGGKCTSLGVVNYQCQCPIGYGGQHCQKEPTCEKRSRREYLRDSNGCQSRKPVKISDCSGGCHDNLQTDSTSVCCKAASKKQRRIKMLCPLTRKTYYKHYEVVRKCSCTVQC</sequence>
<dbReference type="SMART" id="SM00082">
    <property type="entry name" value="LRRCT"/>
    <property type="match status" value="4"/>
</dbReference>
<keyword evidence="23" id="KW-1185">Reference proteome</keyword>
<evidence type="ECO:0000256" key="14">
    <source>
        <dbReference type="ARBA" id="ARBA00023136"/>
    </source>
</evidence>
<keyword evidence="16" id="KW-0325">Glycoprotein</keyword>
<evidence type="ECO:0000256" key="6">
    <source>
        <dbReference type="ARBA" id="ARBA00022536"/>
    </source>
</evidence>
<dbReference type="Pfam" id="PF00008">
    <property type="entry name" value="EGF"/>
    <property type="match status" value="6"/>
</dbReference>
<dbReference type="InterPro" id="IPR000372">
    <property type="entry name" value="LRRNT"/>
</dbReference>
<feature type="disulfide bond" evidence="17">
    <location>
        <begin position="988"/>
        <end position="997"/>
    </location>
</feature>
<dbReference type="PROSITE" id="PS01186">
    <property type="entry name" value="EGF_2"/>
    <property type="match status" value="7"/>
</dbReference>
<evidence type="ECO:0000256" key="5">
    <source>
        <dbReference type="ARBA" id="ARBA00022525"/>
    </source>
</evidence>
<dbReference type="PANTHER" id="PTHR24369:SF196">
    <property type="entry name" value="RETICULON 4 RECEPTOR LIKE 1"/>
    <property type="match status" value="1"/>
</dbReference>
<feature type="domain" description="EGF-like" evidence="21">
    <location>
        <begin position="1117"/>
        <end position="1153"/>
    </location>
</feature>
<feature type="disulfide bond" evidence="17">
    <location>
        <begin position="1424"/>
        <end position="1433"/>
    </location>
</feature>
<evidence type="ECO:0000256" key="16">
    <source>
        <dbReference type="ARBA" id="ARBA00023180"/>
    </source>
</evidence>
<dbReference type="PROSITE" id="PS51450">
    <property type="entry name" value="LRR"/>
    <property type="match status" value="2"/>
</dbReference>
<dbReference type="Pfam" id="PF01462">
    <property type="entry name" value="LRRNT"/>
    <property type="match status" value="3"/>
</dbReference>
<dbReference type="GO" id="GO:0005576">
    <property type="term" value="C:extracellular region"/>
    <property type="evidence" value="ECO:0007669"/>
    <property type="project" value="UniProtKB-SubCell"/>
</dbReference>
<dbReference type="CDD" id="cd00110">
    <property type="entry name" value="LamG"/>
    <property type="match status" value="1"/>
</dbReference>
<feature type="domain" description="EGF-like" evidence="21">
    <location>
        <begin position="1165"/>
        <end position="1204"/>
    </location>
</feature>
<dbReference type="PROSITE" id="PS01187">
    <property type="entry name" value="EGF_CA"/>
    <property type="match status" value="2"/>
</dbReference>
<dbReference type="FunFam" id="2.10.25.10:FF:000080">
    <property type="entry name" value="Neurogenic locus notch 1"/>
    <property type="match status" value="1"/>
</dbReference>
<dbReference type="InterPro" id="IPR018097">
    <property type="entry name" value="EGF_Ca-bd_CS"/>
</dbReference>
<dbReference type="EMBL" id="MTYJ01000114">
    <property type="protein sequence ID" value="OQV13915.1"/>
    <property type="molecule type" value="Genomic_DNA"/>
</dbReference>
<dbReference type="InterPro" id="IPR032675">
    <property type="entry name" value="LRR_dom_sf"/>
</dbReference>
<dbReference type="FunFam" id="2.10.25.10:FF:000565">
    <property type="entry name" value="Predicted protein"/>
    <property type="match status" value="1"/>
</dbReference>
<feature type="disulfide bond" evidence="17">
    <location>
        <begin position="1105"/>
        <end position="1114"/>
    </location>
</feature>
<dbReference type="GO" id="GO:0051093">
    <property type="term" value="P:negative regulation of developmental process"/>
    <property type="evidence" value="ECO:0007669"/>
    <property type="project" value="UniProtKB-ARBA"/>
</dbReference>
<keyword evidence="5" id="KW-0964">Secreted</keyword>
<evidence type="ECO:0000259" key="21">
    <source>
        <dbReference type="PROSITE" id="PS50026"/>
    </source>
</evidence>
<dbReference type="Gene3D" id="2.10.25.10">
    <property type="entry name" value="Laminin"/>
    <property type="match status" value="7"/>
</dbReference>
<evidence type="ECO:0000256" key="2">
    <source>
        <dbReference type="ARBA" id="ARBA00004613"/>
    </source>
</evidence>
<dbReference type="GO" id="GO:0048592">
    <property type="term" value="P:eye morphogenesis"/>
    <property type="evidence" value="ECO:0007669"/>
    <property type="project" value="UniProtKB-ARBA"/>
</dbReference>
<evidence type="ECO:0000259" key="19">
    <source>
        <dbReference type="PROSITE" id="PS01225"/>
    </source>
</evidence>
<evidence type="ECO:0000256" key="12">
    <source>
        <dbReference type="ARBA" id="ARBA00022782"/>
    </source>
</evidence>
<dbReference type="SMART" id="SM00369">
    <property type="entry name" value="LRR_TYP"/>
    <property type="match status" value="18"/>
</dbReference>
<feature type="signal peptide" evidence="18">
    <location>
        <begin position="1"/>
        <end position="22"/>
    </location>
</feature>
<dbReference type="InterPro" id="IPR050541">
    <property type="entry name" value="LRR_TM_domain-containing"/>
</dbReference>
<dbReference type="InterPro" id="IPR001611">
    <property type="entry name" value="Leu-rich_rpt"/>
</dbReference>
<dbReference type="SMART" id="SM00282">
    <property type="entry name" value="LamG"/>
    <property type="match status" value="1"/>
</dbReference>
<name>A0A1W0WFC8_HYPEX</name>
<dbReference type="SMART" id="SM00179">
    <property type="entry name" value="EGF_CA"/>
    <property type="match status" value="6"/>
</dbReference>
<proteinExistence type="predicted"/>
<feature type="domain" description="EGF-like" evidence="21">
    <location>
        <begin position="1000"/>
        <end position="1037"/>
    </location>
</feature>
<evidence type="ECO:0000256" key="7">
    <source>
        <dbReference type="ARBA" id="ARBA00022553"/>
    </source>
</evidence>